<dbReference type="InterPro" id="IPR009730">
    <property type="entry name" value="MFAP1_C"/>
</dbReference>
<comment type="caution">
    <text evidence="3">The sequence shown here is derived from an EMBL/GenBank/DDBJ whole genome shotgun (WGS) entry which is preliminary data.</text>
</comment>
<evidence type="ECO:0000313" key="3">
    <source>
        <dbReference type="EMBL" id="KAL2269004.1"/>
    </source>
</evidence>
<dbReference type="InterPro" id="IPR033194">
    <property type="entry name" value="MFAP1"/>
</dbReference>
<dbReference type="GeneID" id="98124918"/>
<feature type="compositionally biased region" description="Acidic residues" evidence="1">
    <location>
        <begin position="121"/>
        <end position="138"/>
    </location>
</feature>
<feature type="compositionally biased region" description="Basic and acidic residues" evidence="1">
    <location>
        <begin position="423"/>
        <end position="446"/>
    </location>
</feature>
<dbReference type="EMBL" id="JAZGUE010000003">
    <property type="protein sequence ID" value="KAL2269004.1"/>
    <property type="molecule type" value="Genomic_DNA"/>
</dbReference>
<name>A0ABR4DFC2_9PEZI</name>
<feature type="compositionally biased region" description="Basic and acidic residues" evidence="1">
    <location>
        <begin position="220"/>
        <end position="241"/>
    </location>
</feature>
<feature type="compositionally biased region" description="Low complexity" evidence="1">
    <location>
        <begin position="178"/>
        <end position="217"/>
    </location>
</feature>
<feature type="compositionally biased region" description="Basic and acidic residues" evidence="1">
    <location>
        <begin position="457"/>
        <end position="493"/>
    </location>
</feature>
<organism evidence="3 4">
    <name type="scientific">Remersonia thermophila</name>
    <dbReference type="NCBI Taxonomy" id="72144"/>
    <lineage>
        <taxon>Eukaryota</taxon>
        <taxon>Fungi</taxon>
        <taxon>Dikarya</taxon>
        <taxon>Ascomycota</taxon>
        <taxon>Pezizomycotina</taxon>
        <taxon>Sordariomycetes</taxon>
        <taxon>Sordariomycetidae</taxon>
        <taxon>Sordariales</taxon>
        <taxon>Sordariales incertae sedis</taxon>
        <taxon>Remersonia</taxon>
    </lineage>
</organism>
<feature type="region of interest" description="Disordered" evidence="1">
    <location>
        <begin position="289"/>
        <end position="330"/>
    </location>
</feature>
<feature type="compositionally biased region" description="Basic and acidic residues" evidence="1">
    <location>
        <begin position="94"/>
        <end position="120"/>
    </location>
</feature>
<dbReference type="PANTHER" id="PTHR15327">
    <property type="entry name" value="MICROFIBRIL-ASSOCIATED PROTEIN"/>
    <property type="match status" value="1"/>
</dbReference>
<sequence>MPPPPTQKRMTANPARPARHRAGKAVGPESSSDSDSDDDNDDNAASDREETKKAPPRRAAPPPRFATSAGPGRVISRGDGAKINLAGVGLGGTDRADDEARRQAARKAREEAERKAREEGFVTEEDDDDDDDEEEDGSEASGSGSEQESESDESESEEEEAPRRLMMRPKFIPKSQRQAQAQAGGAGTAASTTTTTPATAAAVAPTVHSSAQPAGGAEDTEARRRAADELVEEQIRKDLAARRSGKKHWESSSASGSDAEAEVDDTDDVDPEAEHAAWKLRELKRLRRERDAIEARERERAELERRRGLTEEERRAEDEARLAAQRDEKEGRGKMAYMQRYFHRGAFYTDQAAEMGLDKRDVVGARFADDVDRSLLPKALQMRDLSKIGKKGATKYRDLKSEDTGQWGGLADGRRSGGGGWDRAPRDVDERFRPDDDFRRRREGGDGAKGANAIPLGERRDRDRDRDRHRDGSRSRDGRRDDASYRRRDDGRDRPRRSRSRSRSPRSDRRKRSPSRERGGGDGHGYEGDKRRRVDAR</sequence>
<feature type="compositionally biased region" description="Basic and acidic residues" evidence="1">
    <location>
        <begin position="514"/>
        <end position="537"/>
    </location>
</feature>
<protein>
    <recommendedName>
        <fullName evidence="2">Micro-fibrillar-associated protein 1 C-terminal domain-containing protein</fullName>
    </recommendedName>
</protein>
<proteinExistence type="predicted"/>
<feature type="compositionally biased region" description="Gly residues" evidence="1">
    <location>
        <begin position="406"/>
        <end position="421"/>
    </location>
</feature>
<feature type="compositionally biased region" description="Acidic residues" evidence="1">
    <location>
        <begin position="32"/>
        <end position="44"/>
    </location>
</feature>
<dbReference type="RefSeq" id="XP_070867728.1">
    <property type="nucleotide sequence ID" value="XM_071010274.1"/>
</dbReference>
<gene>
    <name evidence="3" type="ORF">VTJ83DRAFT_3850</name>
</gene>
<evidence type="ECO:0000313" key="4">
    <source>
        <dbReference type="Proteomes" id="UP001600064"/>
    </source>
</evidence>
<accession>A0ABR4DFC2</accession>
<evidence type="ECO:0000259" key="2">
    <source>
        <dbReference type="Pfam" id="PF06991"/>
    </source>
</evidence>
<feature type="region of interest" description="Disordered" evidence="1">
    <location>
        <begin position="1"/>
        <end position="271"/>
    </location>
</feature>
<keyword evidence="4" id="KW-1185">Reference proteome</keyword>
<feature type="region of interest" description="Disordered" evidence="1">
    <location>
        <begin position="386"/>
        <end position="537"/>
    </location>
</feature>
<feature type="compositionally biased region" description="Acidic residues" evidence="1">
    <location>
        <begin position="259"/>
        <end position="271"/>
    </location>
</feature>
<feature type="compositionally biased region" description="Acidic residues" evidence="1">
    <location>
        <begin position="147"/>
        <end position="160"/>
    </location>
</feature>
<feature type="compositionally biased region" description="Basic residues" evidence="1">
    <location>
        <begin position="494"/>
        <end position="513"/>
    </location>
</feature>
<evidence type="ECO:0000256" key="1">
    <source>
        <dbReference type="SAM" id="MobiDB-lite"/>
    </source>
</evidence>
<dbReference type="Pfam" id="PF06991">
    <property type="entry name" value="MFAP1"/>
    <property type="match status" value="1"/>
</dbReference>
<reference evidence="3 4" key="1">
    <citation type="journal article" date="2024" name="Commun. Biol.">
        <title>Comparative genomic analysis of thermophilic fungi reveals convergent evolutionary adaptations and gene losses.</title>
        <authorList>
            <person name="Steindorff A.S."/>
            <person name="Aguilar-Pontes M.V."/>
            <person name="Robinson A.J."/>
            <person name="Andreopoulos B."/>
            <person name="LaButti K."/>
            <person name="Kuo A."/>
            <person name="Mondo S."/>
            <person name="Riley R."/>
            <person name="Otillar R."/>
            <person name="Haridas S."/>
            <person name="Lipzen A."/>
            <person name="Grimwood J."/>
            <person name="Schmutz J."/>
            <person name="Clum A."/>
            <person name="Reid I.D."/>
            <person name="Moisan M.C."/>
            <person name="Butler G."/>
            <person name="Nguyen T.T.M."/>
            <person name="Dewar K."/>
            <person name="Conant G."/>
            <person name="Drula E."/>
            <person name="Henrissat B."/>
            <person name="Hansel C."/>
            <person name="Singer S."/>
            <person name="Hutchinson M.I."/>
            <person name="de Vries R.P."/>
            <person name="Natvig D.O."/>
            <person name="Powell A.J."/>
            <person name="Tsang A."/>
            <person name="Grigoriev I.V."/>
        </authorList>
    </citation>
    <scope>NUCLEOTIDE SEQUENCE [LARGE SCALE GENOMIC DNA]</scope>
    <source>
        <strain evidence="3 4">ATCC 22073</strain>
    </source>
</reference>
<feature type="domain" description="Micro-fibrillar-associated protein 1 C-terminal" evidence="2">
    <location>
        <begin position="156"/>
        <end position="404"/>
    </location>
</feature>
<dbReference type="Proteomes" id="UP001600064">
    <property type="component" value="Unassembled WGS sequence"/>
</dbReference>